<dbReference type="AlphaFoldDB" id="A0A1E7Z5F7"/>
<feature type="signal peptide" evidence="1">
    <location>
        <begin position="1"/>
        <end position="21"/>
    </location>
</feature>
<evidence type="ECO:0000313" key="2">
    <source>
        <dbReference type="EMBL" id="OFC68765.1"/>
    </source>
</evidence>
<dbReference type="STRING" id="1656094.BFC18_00560"/>
<evidence type="ECO:0000256" key="1">
    <source>
        <dbReference type="SAM" id="SignalP"/>
    </source>
</evidence>
<dbReference type="NCBIfam" id="TIGR04219">
    <property type="entry name" value="OMP_w_GlyGly"/>
    <property type="match status" value="1"/>
</dbReference>
<keyword evidence="3" id="KW-1185">Reference proteome</keyword>
<accession>A0A1E7Z5F7</accession>
<organism evidence="2 3">
    <name type="scientific">Alteromonas confluentis</name>
    <dbReference type="NCBI Taxonomy" id="1656094"/>
    <lineage>
        <taxon>Bacteria</taxon>
        <taxon>Pseudomonadati</taxon>
        <taxon>Pseudomonadota</taxon>
        <taxon>Gammaproteobacteria</taxon>
        <taxon>Alteromonadales</taxon>
        <taxon>Alteromonadaceae</taxon>
        <taxon>Alteromonas/Salinimonas group</taxon>
        <taxon>Alteromonas</taxon>
    </lineage>
</organism>
<dbReference type="RefSeq" id="WP_070127617.1">
    <property type="nucleotide sequence ID" value="NZ_MDHN01000043.1"/>
</dbReference>
<dbReference type="InterPro" id="IPR026387">
    <property type="entry name" value="OMP_w_GlyGly"/>
</dbReference>
<comment type="caution">
    <text evidence="2">The sequence shown here is derived from an EMBL/GenBank/DDBJ whole genome shotgun (WGS) entry which is preliminary data.</text>
</comment>
<protein>
    <recommendedName>
        <fullName evidence="4">TIGR04219 family outer membrane beta-barrel protein</fullName>
    </recommendedName>
</protein>
<evidence type="ECO:0008006" key="4">
    <source>
        <dbReference type="Google" id="ProtNLM"/>
    </source>
</evidence>
<feature type="chain" id="PRO_5009209365" description="TIGR04219 family outer membrane beta-barrel protein" evidence="1">
    <location>
        <begin position="22"/>
        <end position="257"/>
    </location>
</feature>
<gene>
    <name evidence="2" type="ORF">BFC18_00560</name>
</gene>
<evidence type="ECO:0000313" key="3">
    <source>
        <dbReference type="Proteomes" id="UP000175691"/>
    </source>
</evidence>
<dbReference type="Proteomes" id="UP000175691">
    <property type="component" value="Unassembled WGS sequence"/>
</dbReference>
<dbReference type="OrthoDB" id="6708408at2"/>
<dbReference type="EMBL" id="MDHN01000043">
    <property type="protein sequence ID" value="OFC68765.1"/>
    <property type="molecule type" value="Genomic_DNA"/>
</dbReference>
<keyword evidence="1" id="KW-0732">Signal</keyword>
<reference evidence="2 3" key="1">
    <citation type="submission" date="2016-08" db="EMBL/GenBank/DDBJ databases">
        <authorList>
            <person name="Seilhamer J.J."/>
        </authorList>
    </citation>
    <scope>NUCLEOTIDE SEQUENCE [LARGE SCALE GENOMIC DNA]</scope>
    <source>
        <strain evidence="2 3">KCTC 42603</strain>
    </source>
</reference>
<name>A0A1E7Z5F7_9ALTE</name>
<sequence length="257" mass="27608">MKKCIVAVALATAFTASPVMADTVAGLYLGGQGWYTSPSGGFADDGTFSDGSAMADFNFDSNANSSFYAAVEHPLPFVPNIKLSYTTLDSDGNTSLTSTFTFDGDVYTVGNDIYTQVEMSTTDIILYYELFDNDLVSFDVGVNAKYVDGTLYVADTDSQTQGEQAFSGIIPMAYSRVAVGLPFTGLGAYAEGSYLSFDDHTLSDYQIALTYSFIESLAVDMTIQAGYRNVSVDIDDLDGVYADMEFDGAFAGVEIHF</sequence>
<proteinExistence type="predicted"/>